<protein>
    <submittedName>
        <fullName evidence="2">Uncharacterized protein</fullName>
    </submittedName>
</protein>
<sequence length="58" mass="6821">MMTRTCLTLHIPMPITHVQILIQTQPCEQYNRDSRSFGKVKRRNSQKTSSMKETCPRL</sequence>
<reference evidence="2" key="1">
    <citation type="submission" date="2018-02" db="EMBL/GenBank/DDBJ databases">
        <title>Rhizophora mucronata_Transcriptome.</title>
        <authorList>
            <person name="Meera S.P."/>
            <person name="Sreeshan A."/>
            <person name="Augustine A."/>
        </authorList>
    </citation>
    <scope>NUCLEOTIDE SEQUENCE</scope>
    <source>
        <tissue evidence="2">Leaf</tissue>
    </source>
</reference>
<accession>A0A2P2N2Y4</accession>
<evidence type="ECO:0000313" key="2">
    <source>
        <dbReference type="EMBL" id="MBX36844.1"/>
    </source>
</evidence>
<proteinExistence type="predicted"/>
<evidence type="ECO:0000256" key="1">
    <source>
        <dbReference type="SAM" id="MobiDB-lite"/>
    </source>
</evidence>
<name>A0A2P2N2Y4_RHIMU</name>
<dbReference type="EMBL" id="GGEC01056360">
    <property type="protein sequence ID" value="MBX36844.1"/>
    <property type="molecule type" value="Transcribed_RNA"/>
</dbReference>
<feature type="region of interest" description="Disordered" evidence="1">
    <location>
        <begin position="33"/>
        <end position="58"/>
    </location>
</feature>
<organism evidence="2">
    <name type="scientific">Rhizophora mucronata</name>
    <name type="common">Asiatic mangrove</name>
    <dbReference type="NCBI Taxonomy" id="61149"/>
    <lineage>
        <taxon>Eukaryota</taxon>
        <taxon>Viridiplantae</taxon>
        <taxon>Streptophyta</taxon>
        <taxon>Embryophyta</taxon>
        <taxon>Tracheophyta</taxon>
        <taxon>Spermatophyta</taxon>
        <taxon>Magnoliopsida</taxon>
        <taxon>eudicotyledons</taxon>
        <taxon>Gunneridae</taxon>
        <taxon>Pentapetalae</taxon>
        <taxon>rosids</taxon>
        <taxon>fabids</taxon>
        <taxon>Malpighiales</taxon>
        <taxon>Rhizophoraceae</taxon>
        <taxon>Rhizophora</taxon>
    </lineage>
</organism>
<dbReference type="AlphaFoldDB" id="A0A2P2N2Y4"/>